<dbReference type="OrthoDB" id="2665091at2759"/>
<dbReference type="EMBL" id="LVVM01001084">
    <property type="protein sequence ID" value="OJA19376.1"/>
    <property type="molecule type" value="Genomic_DNA"/>
</dbReference>
<organism evidence="1 2">
    <name type="scientific">Rhizopogon vesiculosus</name>
    <dbReference type="NCBI Taxonomy" id="180088"/>
    <lineage>
        <taxon>Eukaryota</taxon>
        <taxon>Fungi</taxon>
        <taxon>Dikarya</taxon>
        <taxon>Basidiomycota</taxon>
        <taxon>Agaricomycotina</taxon>
        <taxon>Agaricomycetes</taxon>
        <taxon>Agaricomycetidae</taxon>
        <taxon>Boletales</taxon>
        <taxon>Suillineae</taxon>
        <taxon>Rhizopogonaceae</taxon>
        <taxon>Rhizopogon</taxon>
    </lineage>
</organism>
<comment type="caution">
    <text evidence="1">The sequence shown here is derived from an EMBL/GenBank/DDBJ whole genome shotgun (WGS) entry which is preliminary data.</text>
</comment>
<keyword evidence="2" id="KW-1185">Reference proteome</keyword>
<reference evidence="1 2" key="1">
    <citation type="submission" date="2016-03" db="EMBL/GenBank/DDBJ databases">
        <title>Comparative genomics of the ectomycorrhizal sister species Rhizopogon vinicolor and Rhizopogon vesiculosus (Basidiomycota: Boletales) reveals a divergence of the mating type B locus.</title>
        <authorList>
            <person name="Mujic A.B."/>
            <person name="Kuo A."/>
            <person name="Tritt A."/>
            <person name="Lipzen A."/>
            <person name="Chen C."/>
            <person name="Johnson J."/>
            <person name="Sharma A."/>
            <person name="Barry K."/>
            <person name="Grigoriev I.V."/>
            <person name="Spatafora J.W."/>
        </authorList>
    </citation>
    <scope>NUCLEOTIDE SEQUENCE [LARGE SCALE GENOMIC DNA]</scope>
    <source>
        <strain evidence="1 2">AM-OR11-056</strain>
    </source>
</reference>
<accession>A0A1J8R0R7</accession>
<name>A0A1J8R0R7_9AGAM</name>
<dbReference type="Proteomes" id="UP000183567">
    <property type="component" value="Unassembled WGS sequence"/>
</dbReference>
<evidence type="ECO:0000313" key="1">
    <source>
        <dbReference type="EMBL" id="OJA19376.1"/>
    </source>
</evidence>
<dbReference type="AlphaFoldDB" id="A0A1J8R0R7"/>
<protein>
    <submittedName>
        <fullName evidence="1">Uncharacterized protein</fullName>
    </submittedName>
</protein>
<gene>
    <name evidence="1" type="ORF">AZE42_13685</name>
</gene>
<evidence type="ECO:0000313" key="2">
    <source>
        <dbReference type="Proteomes" id="UP000183567"/>
    </source>
</evidence>
<sequence>MLREEVLKGIRPYPNSLQEAMKCWTITSVDDTLAAVAFDACNSGLHDNTGITPGRMGPRSRLFANRCSIFFPHSNAPHKDNDPWSALRIRDGYIAEFHRMMEKMDENQQTSLQEGLCEVFSYLHCLPASGSNALEKEKLGGTKCDEHVAH</sequence>
<proteinExistence type="predicted"/>
<dbReference type="STRING" id="180088.A0A1J8R0R7"/>